<evidence type="ECO:0000256" key="11">
    <source>
        <dbReference type="ARBA" id="ARBA00049902"/>
    </source>
</evidence>
<dbReference type="InterPro" id="IPR023346">
    <property type="entry name" value="Lysozyme-like_dom_sf"/>
</dbReference>
<name>A0A6J6S291_9ZZZZ</name>
<keyword evidence="4" id="KW-0808">Transferase</keyword>
<dbReference type="GO" id="GO:0008360">
    <property type="term" value="P:regulation of cell shape"/>
    <property type="evidence" value="ECO:0007669"/>
    <property type="project" value="UniProtKB-KW"/>
</dbReference>
<proteinExistence type="predicted"/>
<organism evidence="17">
    <name type="scientific">freshwater metagenome</name>
    <dbReference type="NCBI Taxonomy" id="449393"/>
    <lineage>
        <taxon>unclassified sequences</taxon>
        <taxon>metagenomes</taxon>
        <taxon>ecological metagenomes</taxon>
    </lineage>
</organism>
<evidence type="ECO:0000256" key="13">
    <source>
        <dbReference type="SAM" id="Phobius"/>
    </source>
</evidence>
<dbReference type="InterPro" id="IPR050396">
    <property type="entry name" value="Glycosyltr_51/Transpeptidase"/>
</dbReference>
<evidence type="ECO:0000256" key="5">
    <source>
        <dbReference type="ARBA" id="ARBA00022801"/>
    </source>
</evidence>
<dbReference type="GO" id="GO:0030288">
    <property type="term" value="C:outer membrane-bounded periplasmic space"/>
    <property type="evidence" value="ECO:0007669"/>
    <property type="project" value="TreeGrafter"/>
</dbReference>
<evidence type="ECO:0000313" key="17">
    <source>
        <dbReference type="EMBL" id="CAB4728931.1"/>
    </source>
</evidence>
<dbReference type="InterPro" id="IPR036950">
    <property type="entry name" value="PBP_transglycosylase"/>
</dbReference>
<dbReference type="Gene3D" id="1.10.3810.10">
    <property type="entry name" value="Biosynthetic peptidoglycan transglycosylase-like"/>
    <property type="match status" value="1"/>
</dbReference>
<evidence type="ECO:0000256" key="9">
    <source>
        <dbReference type="ARBA" id="ARBA00023316"/>
    </source>
</evidence>
<keyword evidence="5" id="KW-0378">Hydrolase</keyword>
<evidence type="ECO:0000256" key="4">
    <source>
        <dbReference type="ARBA" id="ARBA00022679"/>
    </source>
</evidence>
<evidence type="ECO:0000256" key="6">
    <source>
        <dbReference type="ARBA" id="ARBA00022960"/>
    </source>
</evidence>
<keyword evidence="13" id="KW-0472">Membrane</keyword>
<keyword evidence="13" id="KW-0812">Transmembrane</keyword>
<accession>A0A6J6S291</accession>
<sequence length="734" mass="78681">MSSSRSFLWRLRRPAYVVLVLMVVSLGGLWMALSTIELPPAKRSMETTFVCDINVENNDCDFQNSMAKLSATEARVNVDYEQLPPVLVQAVLSAEDRNFFDHGGIDPAGLTRAVYQSLLGSSKSKQGGSTITQQYVKLTYLTSERTLTRKLKEGVLSVKLEGELDKRDILTRYLNEIYFGRGAYGVEAASRAYFGIGVENLQVHQAAYLASLIRSPESAEATRDPKEATRRRKTVLNGMVSEGYITQAQAEAADAVPWVSSPTDTNGDAQTMTILPRPAEKTDLGQVRYADYGSEYWVSLVRKQLRQRFGPGAETQGLRVYITYDPEMQEDAYKAVTGTLGRADGPSGSLVAVDEKGQVRAMVGGTDFAKKKVNLALGKEGGGSGRQPGSTFKPFALAAFIEDGYSVESAFRSPPTTQFPGVFTEPGKLWSPQNFGKSDLGVLSVEEATWKSSNTVYAGMVNLVTPDRVAEMANRLGVTSELDPQYALVLGTEEVSVLDMASAYSTFADRGKHTPPYVIRRVEDSAGVVLFDAKQDVKSEQVIDEGVADTVNSVLSGVLTKGTGHSASLRVVAAGKTGTTTDSKDAWFAGYTCHLTAAVWMGYEQPKPMKTYRGKEVSGGTVPAEIWRQFMSSATQGDEACQFPDADFGKRILNQRLTGMRSTTTSSLPGAVTSSTAVSAGSGSSTSTSTPKLPASTVAPKPLPSTTVAPPTTSAPATTVAPPPVPTAAPAPTP</sequence>
<evidence type="ECO:0000256" key="3">
    <source>
        <dbReference type="ARBA" id="ARBA00022676"/>
    </source>
</evidence>
<evidence type="ECO:0000256" key="8">
    <source>
        <dbReference type="ARBA" id="ARBA00023268"/>
    </source>
</evidence>
<feature type="domain" description="Penicillin-binding protein transpeptidase" evidence="14">
    <location>
        <begin position="348"/>
        <end position="628"/>
    </location>
</feature>
<dbReference type="GO" id="GO:0006508">
    <property type="term" value="P:proteolysis"/>
    <property type="evidence" value="ECO:0007669"/>
    <property type="project" value="UniProtKB-KW"/>
</dbReference>
<dbReference type="InterPro" id="IPR001460">
    <property type="entry name" value="PCN-bd_Tpept"/>
</dbReference>
<dbReference type="EC" id="2.4.99.28" evidence="10"/>
<dbReference type="Gene3D" id="3.40.710.10">
    <property type="entry name" value="DD-peptidase/beta-lactamase superfamily"/>
    <property type="match status" value="1"/>
</dbReference>
<dbReference type="InterPro" id="IPR001264">
    <property type="entry name" value="Glyco_trans_51"/>
</dbReference>
<feature type="region of interest" description="Disordered" evidence="12">
    <location>
        <begin position="661"/>
        <end position="734"/>
    </location>
</feature>
<comment type="catalytic activity">
    <reaction evidence="11">
        <text>[GlcNAc-(1-&gt;4)-Mur2Ac(oyl-L-Ala-gamma-D-Glu-L-Lys-D-Ala-D-Ala)](n)-di-trans,octa-cis-undecaprenyl diphosphate + beta-D-GlcNAc-(1-&gt;4)-Mur2Ac(oyl-L-Ala-gamma-D-Glu-L-Lys-D-Ala-D-Ala)-di-trans,octa-cis-undecaprenyl diphosphate = [GlcNAc-(1-&gt;4)-Mur2Ac(oyl-L-Ala-gamma-D-Glu-L-Lys-D-Ala-D-Ala)](n+1)-di-trans,octa-cis-undecaprenyl diphosphate + di-trans,octa-cis-undecaprenyl diphosphate + H(+)</text>
        <dbReference type="Rhea" id="RHEA:23708"/>
        <dbReference type="Rhea" id="RHEA-COMP:9602"/>
        <dbReference type="Rhea" id="RHEA-COMP:9603"/>
        <dbReference type="ChEBI" id="CHEBI:15378"/>
        <dbReference type="ChEBI" id="CHEBI:58405"/>
        <dbReference type="ChEBI" id="CHEBI:60033"/>
        <dbReference type="ChEBI" id="CHEBI:78435"/>
        <dbReference type="EC" id="2.4.99.28"/>
    </reaction>
</comment>
<keyword evidence="1" id="KW-0121">Carboxypeptidase</keyword>
<evidence type="ECO:0000259" key="14">
    <source>
        <dbReference type="Pfam" id="PF00905"/>
    </source>
</evidence>
<dbReference type="SUPFAM" id="SSF53955">
    <property type="entry name" value="Lysozyme-like"/>
    <property type="match status" value="1"/>
</dbReference>
<feature type="transmembrane region" description="Helical" evidence="13">
    <location>
        <begin position="15"/>
        <end position="33"/>
    </location>
</feature>
<evidence type="ECO:0000256" key="7">
    <source>
        <dbReference type="ARBA" id="ARBA00022984"/>
    </source>
</evidence>
<dbReference type="PANTHER" id="PTHR32282:SF33">
    <property type="entry name" value="PEPTIDOGLYCAN GLYCOSYLTRANSFERASE"/>
    <property type="match status" value="1"/>
</dbReference>
<feature type="domain" description="Glycosyl transferase family 51" evidence="15">
    <location>
        <begin position="66"/>
        <end position="239"/>
    </location>
</feature>
<feature type="compositionally biased region" description="Pro residues" evidence="12">
    <location>
        <begin position="721"/>
        <end position="734"/>
    </location>
</feature>
<gene>
    <name evidence="16" type="ORF">UFOPK1358_00327</name>
    <name evidence="17" type="ORF">UFOPK2766_00180</name>
</gene>
<keyword evidence="7" id="KW-0573">Peptidoglycan synthesis</keyword>
<dbReference type="GO" id="GO:0009252">
    <property type="term" value="P:peptidoglycan biosynthetic process"/>
    <property type="evidence" value="ECO:0007669"/>
    <property type="project" value="UniProtKB-KW"/>
</dbReference>
<evidence type="ECO:0000256" key="2">
    <source>
        <dbReference type="ARBA" id="ARBA00022670"/>
    </source>
</evidence>
<dbReference type="PANTHER" id="PTHR32282">
    <property type="entry name" value="BINDING PROTEIN TRANSPEPTIDASE, PUTATIVE-RELATED"/>
    <property type="match status" value="1"/>
</dbReference>
<evidence type="ECO:0000313" key="16">
    <source>
        <dbReference type="EMBL" id="CAB4530957.1"/>
    </source>
</evidence>
<dbReference type="EMBL" id="CAEZSF010000017">
    <property type="protein sequence ID" value="CAB4530957.1"/>
    <property type="molecule type" value="Genomic_DNA"/>
</dbReference>
<dbReference type="GO" id="GO:0008658">
    <property type="term" value="F:penicillin binding"/>
    <property type="evidence" value="ECO:0007669"/>
    <property type="project" value="InterPro"/>
</dbReference>
<dbReference type="Pfam" id="PF00912">
    <property type="entry name" value="Transgly"/>
    <property type="match status" value="1"/>
</dbReference>
<keyword evidence="8" id="KW-0511">Multifunctional enzyme</keyword>
<evidence type="ECO:0000259" key="15">
    <source>
        <dbReference type="Pfam" id="PF00912"/>
    </source>
</evidence>
<keyword evidence="9" id="KW-0961">Cell wall biogenesis/degradation</keyword>
<evidence type="ECO:0000256" key="10">
    <source>
        <dbReference type="ARBA" id="ARBA00044770"/>
    </source>
</evidence>
<keyword evidence="2" id="KW-0645">Protease</keyword>
<feature type="compositionally biased region" description="Low complexity" evidence="12">
    <location>
        <begin position="704"/>
        <end position="720"/>
    </location>
</feature>
<dbReference type="AlphaFoldDB" id="A0A6J6S291"/>
<dbReference type="Pfam" id="PF00905">
    <property type="entry name" value="Transpeptidase"/>
    <property type="match status" value="1"/>
</dbReference>
<dbReference type="EMBL" id="CAEZYU010000004">
    <property type="protein sequence ID" value="CAB4728931.1"/>
    <property type="molecule type" value="Genomic_DNA"/>
</dbReference>
<dbReference type="InterPro" id="IPR012338">
    <property type="entry name" value="Beta-lactam/transpept-like"/>
</dbReference>
<keyword evidence="3" id="KW-0328">Glycosyltransferase</keyword>
<evidence type="ECO:0000256" key="1">
    <source>
        <dbReference type="ARBA" id="ARBA00022645"/>
    </source>
</evidence>
<dbReference type="SUPFAM" id="SSF56601">
    <property type="entry name" value="beta-lactamase/transpeptidase-like"/>
    <property type="match status" value="1"/>
</dbReference>
<keyword evidence="13" id="KW-1133">Transmembrane helix</keyword>
<dbReference type="GO" id="GO:0008955">
    <property type="term" value="F:peptidoglycan glycosyltransferase activity"/>
    <property type="evidence" value="ECO:0007669"/>
    <property type="project" value="UniProtKB-EC"/>
</dbReference>
<evidence type="ECO:0000256" key="12">
    <source>
        <dbReference type="SAM" id="MobiDB-lite"/>
    </source>
</evidence>
<protein>
    <recommendedName>
        <fullName evidence="10">peptidoglycan glycosyltransferase</fullName>
        <ecNumber evidence="10">2.4.99.28</ecNumber>
    </recommendedName>
</protein>
<reference evidence="17" key="1">
    <citation type="submission" date="2020-05" db="EMBL/GenBank/DDBJ databases">
        <authorList>
            <person name="Chiriac C."/>
            <person name="Salcher M."/>
            <person name="Ghai R."/>
            <person name="Kavagutti S V."/>
        </authorList>
    </citation>
    <scope>NUCLEOTIDE SEQUENCE</scope>
</reference>
<dbReference type="GO" id="GO:0004180">
    <property type="term" value="F:carboxypeptidase activity"/>
    <property type="evidence" value="ECO:0007669"/>
    <property type="project" value="UniProtKB-KW"/>
</dbReference>
<dbReference type="GO" id="GO:0071555">
    <property type="term" value="P:cell wall organization"/>
    <property type="evidence" value="ECO:0007669"/>
    <property type="project" value="UniProtKB-KW"/>
</dbReference>
<feature type="compositionally biased region" description="Low complexity" evidence="12">
    <location>
        <begin position="670"/>
        <end position="690"/>
    </location>
</feature>
<keyword evidence="6" id="KW-0133">Cell shape</keyword>
<dbReference type="FunFam" id="1.10.3810.10:FF:000001">
    <property type="entry name" value="Penicillin-binding protein 1A"/>
    <property type="match status" value="1"/>
</dbReference>